<dbReference type="EMBL" id="DS028123">
    <property type="protein sequence ID" value="EEY68420.1"/>
    <property type="molecule type" value="Genomic_DNA"/>
</dbReference>
<protein>
    <submittedName>
        <fullName evidence="2">Uncharacterized protein</fullName>
    </submittedName>
</protein>
<feature type="compositionally biased region" description="Basic and acidic residues" evidence="1">
    <location>
        <begin position="37"/>
        <end position="79"/>
    </location>
</feature>
<sequence>MSEEELLRKQQQIERDMRVYQERFDHVAKALAGETPHQIEERKKREAERQERQEKRYEAMETRLQHQIERFEEREERRARVQARHHRASRSPRQHSHDLEGYQES</sequence>
<evidence type="ECO:0000313" key="3">
    <source>
        <dbReference type="Proteomes" id="UP000006643"/>
    </source>
</evidence>
<gene>
    <name evidence="2" type="ORF">PITG_04876</name>
</gene>
<dbReference type="AlphaFoldDB" id="D0N291"/>
<dbReference type="Proteomes" id="UP000006643">
    <property type="component" value="Unassembled WGS sequence"/>
</dbReference>
<dbReference type="InParanoid" id="D0N291"/>
<name>D0N291_PHYIT</name>
<organism evidence="2 3">
    <name type="scientific">Phytophthora infestans (strain T30-4)</name>
    <name type="common">Potato late blight agent</name>
    <dbReference type="NCBI Taxonomy" id="403677"/>
    <lineage>
        <taxon>Eukaryota</taxon>
        <taxon>Sar</taxon>
        <taxon>Stramenopiles</taxon>
        <taxon>Oomycota</taxon>
        <taxon>Peronosporomycetes</taxon>
        <taxon>Peronosporales</taxon>
        <taxon>Peronosporaceae</taxon>
        <taxon>Phytophthora</taxon>
    </lineage>
</organism>
<dbReference type="GeneID" id="9478783"/>
<accession>D0N291</accession>
<dbReference type="eggNOG" id="ENOG502SSET">
    <property type="taxonomic scope" value="Eukaryota"/>
</dbReference>
<feature type="compositionally biased region" description="Basic and acidic residues" evidence="1">
    <location>
        <begin position="95"/>
        <end position="105"/>
    </location>
</feature>
<feature type="compositionally biased region" description="Basic residues" evidence="1">
    <location>
        <begin position="80"/>
        <end position="94"/>
    </location>
</feature>
<evidence type="ECO:0000256" key="1">
    <source>
        <dbReference type="SAM" id="MobiDB-lite"/>
    </source>
</evidence>
<dbReference type="HOGENOM" id="CLU_2138510_0_0_1"/>
<feature type="region of interest" description="Disordered" evidence="1">
    <location>
        <begin position="30"/>
        <end position="105"/>
    </location>
</feature>
<proteinExistence type="predicted"/>
<dbReference type="VEuPathDB" id="FungiDB:PITG_04876"/>
<dbReference type="OMA" id="EHRIQHQ"/>
<reference evidence="3" key="1">
    <citation type="journal article" date="2009" name="Nature">
        <title>Genome sequence and analysis of the Irish potato famine pathogen Phytophthora infestans.</title>
        <authorList>
            <consortium name="The Broad Institute Genome Sequencing Platform"/>
            <person name="Haas B.J."/>
            <person name="Kamoun S."/>
            <person name="Zody M.C."/>
            <person name="Jiang R.H."/>
            <person name="Handsaker R.E."/>
            <person name="Cano L.M."/>
            <person name="Grabherr M."/>
            <person name="Kodira C.D."/>
            <person name="Raffaele S."/>
            <person name="Torto-Alalibo T."/>
            <person name="Bozkurt T.O."/>
            <person name="Ah-Fong A.M."/>
            <person name="Alvarado L."/>
            <person name="Anderson V.L."/>
            <person name="Armstrong M.R."/>
            <person name="Avrova A."/>
            <person name="Baxter L."/>
            <person name="Beynon J."/>
            <person name="Boevink P.C."/>
            <person name="Bollmann S.R."/>
            <person name="Bos J.I."/>
            <person name="Bulone V."/>
            <person name="Cai G."/>
            <person name="Cakir C."/>
            <person name="Carrington J.C."/>
            <person name="Chawner M."/>
            <person name="Conti L."/>
            <person name="Costanzo S."/>
            <person name="Ewan R."/>
            <person name="Fahlgren N."/>
            <person name="Fischbach M.A."/>
            <person name="Fugelstad J."/>
            <person name="Gilroy E.M."/>
            <person name="Gnerre S."/>
            <person name="Green P.J."/>
            <person name="Grenville-Briggs L.J."/>
            <person name="Griffith J."/>
            <person name="Grunwald N.J."/>
            <person name="Horn K."/>
            <person name="Horner N.R."/>
            <person name="Hu C.H."/>
            <person name="Huitema E."/>
            <person name="Jeong D.H."/>
            <person name="Jones A.M."/>
            <person name="Jones J.D."/>
            <person name="Jones R.W."/>
            <person name="Karlsson E.K."/>
            <person name="Kunjeti S.G."/>
            <person name="Lamour K."/>
            <person name="Liu Z."/>
            <person name="Ma L."/>
            <person name="Maclean D."/>
            <person name="Chibucos M.C."/>
            <person name="McDonald H."/>
            <person name="McWalters J."/>
            <person name="Meijer H.J."/>
            <person name="Morgan W."/>
            <person name="Morris P.F."/>
            <person name="Munro C.A."/>
            <person name="O'Neill K."/>
            <person name="Ospina-Giraldo M."/>
            <person name="Pinzon A."/>
            <person name="Pritchard L."/>
            <person name="Ramsahoye B."/>
            <person name="Ren Q."/>
            <person name="Restrepo S."/>
            <person name="Roy S."/>
            <person name="Sadanandom A."/>
            <person name="Savidor A."/>
            <person name="Schornack S."/>
            <person name="Schwartz D.C."/>
            <person name="Schumann U.D."/>
            <person name="Schwessinger B."/>
            <person name="Seyer L."/>
            <person name="Sharpe T."/>
            <person name="Silvar C."/>
            <person name="Song J."/>
            <person name="Studholme D.J."/>
            <person name="Sykes S."/>
            <person name="Thines M."/>
            <person name="van de Vondervoort P.J."/>
            <person name="Phuntumart V."/>
            <person name="Wawra S."/>
            <person name="Weide R."/>
            <person name="Win J."/>
            <person name="Young C."/>
            <person name="Zhou S."/>
            <person name="Fry W."/>
            <person name="Meyers B.C."/>
            <person name="van West P."/>
            <person name="Ristaino J."/>
            <person name="Govers F."/>
            <person name="Birch P.R."/>
            <person name="Whisson S.C."/>
            <person name="Judelson H.S."/>
            <person name="Nusbaum C."/>
        </authorList>
    </citation>
    <scope>NUCLEOTIDE SEQUENCE [LARGE SCALE GENOMIC DNA]</scope>
    <source>
        <strain evidence="3">T30-4</strain>
    </source>
</reference>
<dbReference type="OrthoDB" id="128926at2759"/>
<keyword evidence="3" id="KW-1185">Reference proteome</keyword>
<evidence type="ECO:0000313" key="2">
    <source>
        <dbReference type="EMBL" id="EEY68420.1"/>
    </source>
</evidence>
<dbReference type="KEGG" id="pif:PITG_04876"/>
<dbReference type="RefSeq" id="XP_002905579.1">
    <property type="nucleotide sequence ID" value="XM_002905533.1"/>
</dbReference>